<dbReference type="EMBL" id="SZUA01000003">
    <property type="protein sequence ID" value="TKR29338.1"/>
    <property type="molecule type" value="Genomic_DNA"/>
</dbReference>
<evidence type="ECO:0000313" key="3">
    <source>
        <dbReference type="Proteomes" id="UP000308707"/>
    </source>
</evidence>
<evidence type="ECO:0000313" key="2">
    <source>
        <dbReference type="EMBL" id="TKR29338.1"/>
    </source>
</evidence>
<dbReference type="InterPro" id="IPR050789">
    <property type="entry name" value="Diverse_Enzym_Activities"/>
</dbReference>
<dbReference type="SUPFAM" id="SSF56601">
    <property type="entry name" value="beta-lactamase/transpeptidase-like"/>
    <property type="match status" value="1"/>
</dbReference>
<sequence>MLTAVLAMAPAMAMAIAGDGDYARIARRFASEEKFDGVVLVGQGRRIEYVEAFGVADAEHGRAMSADTRFETGSISKWIAAIVVMKLVDEKKLSLDAPISTYLPDYRADTGAKLTLRRLMSHSSGLPNQVQDARKNDEAVKSAELPLREAVRRYASGDLAFAPGEQWDYSHSNWILVKAVVERASGRRYEELVERILIRPLRLKDSGVFAGDSAAVENGAVGYASLAPAAQRKVSPVPAYMAMTGGYYTSAGDLLKLMDGVLDGPVLSAESRETLMATLMPEQHYALGGRVRSQEIAGKSYVFADEYGSNGAYRVLAKRALRDGRTVIVMNNTSFDHLRIGKLADELQAALYP</sequence>
<accession>A0A4U5JM72</accession>
<proteinExistence type="predicted"/>
<reference evidence="2 3" key="1">
    <citation type="submission" date="2019-04" db="EMBL/GenBank/DDBJ databases">
        <title>Reference strain of H23.</title>
        <authorList>
            <person name="Luo X."/>
        </authorList>
    </citation>
    <scope>NUCLEOTIDE SEQUENCE [LARGE SCALE GENOMIC DNA]</scope>
    <source>
        <strain evidence="2 3">H23</strain>
    </source>
</reference>
<dbReference type="Proteomes" id="UP000308707">
    <property type="component" value="Unassembled WGS sequence"/>
</dbReference>
<dbReference type="RefSeq" id="WP_137267741.1">
    <property type="nucleotide sequence ID" value="NZ_SZUA01000003.1"/>
</dbReference>
<dbReference type="PANTHER" id="PTHR43283:SF3">
    <property type="entry name" value="BETA-LACTAMASE FAMILY PROTEIN (AFU_ORTHOLOGUE AFUA_5G07500)"/>
    <property type="match status" value="1"/>
</dbReference>
<dbReference type="AlphaFoldDB" id="A0A4U5JM72"/>
<gene>
    <name evidence="2" type="ORF">FCE95_14370</name>
</gene>
<evidence type="ECO:0000259" key="1">
    <source>
        <dbReference type="Pfam" id="PF00144"/>
    </source>
</evidence>
<dbReference type="Pfam" id="PF00144">
    <property type="entry name" value="Beta-lactamase"/>
    <property type="match status" value="1"/>
</dbReference>
<dbReference type="InterPro" id="IPR012338">
    <property type="entry name" value="Beta-lactam/transpept-like"/>
</dbReference>
<dbReference type="PANTHER" id="PTHR43283">
    <property type="entry name" value="BETA-LACTAMASE-RELATED"/>
    <property type="match status" value="1"/>
</dbReference>
<feature type="domain" description="Beta-lactamase-related" evidence="1">
    <location>
        <begin position="27"/>
        <end position="313"/>
    </location>
</feature>
<dbReference type="Gene3D" id="3.40.710.10">
    <property type="entry name" value="DD-peptidase/beta-lactamase superfamily"/>
    <property type="match status" value="1"/>
</dbReference>
<dbReference type="InterPro" id="IPR001466">
    <property type="entry name" value="Beta-lactam-related"/>
</dbReference>
<protein>
    <submittedName>
        <fullName evidence="2">Beta-lactamase family protein</fullName>
    </submittedName>
</protein>
<name>A0A4U5JM72_9GAMM</name>
<organism evidence="2 3">
    <name type="scientific">Luteimonas gilva</name>
    <dbReference type="NCBI Taxonomy" id="2572684"/>
    <lineage>
        <taxon>Bacteria</taxon>
        <taxon>Pseudomonadati</taxon>
        <taxon>Pseudomonadota</taxon>
        <taxon>Gammaproteobacteria</taxon>
        <taxon>Lysobacterales</taxon>
        <taxon>Lysobacteraceae</taxon>
        <taxon>Luteimonas</taxon>
    </lineage>
</organism>
<comment type="caution">
    <text evidence="2">The sequence shown here is derived from an EMBL/GenBank/DDBJ whole genome shotgun (WGS) entry which is preliminary data.</text>
</comment>
<keyword evidence="3" id="KW-1185">Reference proteome</keyword>
<dbReference type="OrthoDB" id="9799367at2"/>